<dbReference type="EMBL" id="LLYA01000203">
    <property type="protein sequence ID" value="KRR18001.1"/>
    <property type="molecule type" value="Genomic_DNA"/>
</dbReference>
<accession>A0A0R3MDJ2</accession>
<organism evidence="1 2">
    <name type="scientific">Bradyrhizobium retamae</name>
    <dbReference type="NCBI Taxonomy" id="1300035"/>
    <lineage>
        <taxon>Bacteria</taxon>
        <taxon>Pseudomonadati</taxon>
        <taxon>Pseudomonadota</taxon>
        <taxon>Alphaproteobacteria</taxon>
        <taxon>Hyphomicrobiales</taxon>
        <taxon>Nitrobacteraceae</taxon>
        <taxon>Bradyrhizobium</taxon>
    </lineage>
</organism>
<keyword evidence="2" id="KW-1185">Reference proteome</keyword>
<proteinExistence type="predicted"/>
<name>A0A0R3MDJ2_9BRAD</name>
<protein>
    <submittedName>
        <fullName evidence="1">Uncharacterized protein</fullName>
    </submittedName>
</protein>
<sequence>MHDGLSRKQRGLRLKPNPAIIIVLEPLSVIAPPGPDRALGMAIRQGPDAASCDKASGVAR</sequence>
<reference evidence="1 2" key="1">
    <citation type="submission" date="2014-03" db="EMBL/GenBank/DDBJ databases">
        <title>Bradyrhizobium valentinum sp. nov., isolated from effective nodules of Lupinus mariae-josephae, a lupine endemic of basic-lime soils in Eastern Spain.</title>
        <authorList>
            <person name="Duran D."/>
            <person name="Rey L."/>
            <person name="Navarro A."/>
            <person name="Busquets A."/>
            <person name="Imperial J."/>
            <person name="Ruiz-Argueso T."/>
        </authorList>
    </citation>
    <scope>NUCLEOTIDE SEQUENCE [LARGE SCALE GENOMIC DNA]</scope>
    <source>
        <strain evidence="1 2">Ro19</strain>
    </source>
</reference>
<dbReference type="Proteomes" id="UP000052023">
    <property type="component" value="Unassembled WGS sequence"/>
</dbReference>
<evidence type="ECO:0000313" key="1">
    <source>
        <dbReference type="EMBL" id="KRR18001.1"/>
    </source>
</evidence>
<comment type="caution">
    <text evidence="1">The sequence shown here is derived from an EMBL/GenBank/DDBJ whole genome shotgun (WGS) entry which is preliminary data.</text>
</comment>
<evidence type="ECO:0000313" key="2">
    <source>
        <dbReference type="Proteomes" id="UP000052023"/>
    </source>
</evidence>
<dbReference type="AlphaFoldDB" id="A0A0R3MDJ2"/>
<gene>
    <name evidence="1" type="ORF">CQ13_11660</name>
</gene>